<dbReference type="PANTHER" id="PTHR12271">
    <property type="entry name" value="POLY A POLYMERASE CID PAP -RELATED"/>
    <property type="match status" value="1"/>
</dbReference>
<dbReference type="Proteomes" id="UP000000759">
    <property type="component" value="Chromosome 16"/>
</dbReference>
<dbReference type="HOGENOM" id="CLU_543458_0_0_1"/>
<proteinExistence type="predicted"/>
<gene>
    <name evidence="3" type="ORF">PHATRDRAFT_48080</name>
</gene>
<dbReference type="Pfam" id="PF22600">
    <property type="entry name" value="MTPAP-like_central"/>
    <property type="match status" value="1"/>
</dbReference>
<evidence type="ECO:0000259" key="2">
    <source>
        <dbReference type="Pfam" id="PF22600"/>
    </source>
</evidence>
<dbReference type="Gene3D" id="3.30.460.10">
    <property type="entry name" value="Beta Polymerase, domain 2"/>
    <property type="match status" value="1"/>
</dbReference>
<dbReference type="GeneID" id="7203431"/>
<dbReference type="PaxDb" id="2850-Phatr48080"/>
<dbReference type="KEGG" id="pti:PHATRDRAFT_48080"/>
<dbReference type="OrthoDB" id="48241at2759"/>
<evidence type="ECO:0000313" key="4">
    <source>
        <dbReference type="Proteomes" id="UP000000759"/>
    </source>
</evidence>
<evidence type="ECO:0000256" key="1">
    <source>
        <dbReference type="SAM" id="MobiDB-lite"/>
    </source>
</evidence>
<dbReference type="Gene3D" id="1.10.1410.10">
    <property type="match status" value="1"/>
</dbReference>
<feature type="region of interest" description="Disordered" evidence="1">
    <location>
        <begin position="402"/>
        <end position="421"/>
    </location>
</feature>
<sequence>MQRLRQLVHDYYRARRSNRQPPWTTLPLADRDARSMAATHLWDVACGLHQDRNERQAYTRAINILHEHLSTLVQQRFPDARLGVYGSCLSDLSLGKSSDVDLSLDFKRARKVKDQFEIGKCPVQRYESEMKSLVYAVCRTMERRKHEFRAMQPVTRARVPVIKGTYLGANNPYTVDGSIDFDVCFLNDIAVVNSSLLREYSIVDDRVKALMIAVKRWAKAFGICSSQHNTLSSYAWMNLVIFYLQNVGFVPNLQSPELAQAAGISRDPRNEWHDVNNLDTFYLKWEDVSSVWQRAPAMESVSVTSLLYGFFRFYVVEYPSILTVSIKLGRDTFLPKTVFRKSSLGFWCIEDPFETYDTHCPHDLAITAGVGGVREITYRLAQAEQYLGAKLRLLAEDTSIPPPKRLWPSPPVAKKPRKKKAILPQQHNTDKINYVFILDTEVLRSNTYSVLKRQDTTHKADHILYETFLYKMILHSNTISIIRYQEDDANDVDEQLVPYMQN</sequence>
<dbReference type="GO" id="GO:0050265">
    <property type="term" value="F:RNA uridylyltransferase activity"/>
    <property type="evidence" value="ECO:0007669"/>
    <property type="project" value="TreeGrafter"/>
</dbReference>
<evidence type="ECO:0000313" key="3">
    <source>
        <dbReference type="EMBL" id="EEC45909.1"/>
    </source>
</evidence>
<dbReference type="SUPFAM" id="SSF81301">
    <property type="entry name" value="Nucleotidyltransferase"/>
    <property type="match status" value="1"/>
</dbReference>
<dbReference type="CDD" id="cd05402">
    <property type="entry name" value="NT_PAP_TUTase"/>
    <property type="match status" value="1"/>
</dbReference>
<dbReference type="InParanoid" id="B7G5X4"/>
<organism evidence="3 4">
    <name type="scientific">Phaeodactylum tricornutum (strain CCAP 1055/1)</name>
    <dbReference type="NCBI Taxonomy" id="556484"/>
    <lineage>
        <taxon>Eukaryota</taxon>
        <taxon>Sar</taxon>
        <taxon>Stramenopiles</taxon>
        <taxon>Ochrophyta</taxon>
        <taxon>Bacillariophyta</taxon>
        <taxon>Bacillariophyceae</taxon>
        <taxon>Bacillariophycidae</taxon>
        <taxon>Naviculales</taxon>
        <taxon>Phaeodactylaceae</taxon>
        <taxon>Phaeodactylum</taxon>
    </lineage>
</organism>
<dbReference type="RefSeq" id="XP_002182622.1">
    <property type="nucleotide sequence ID" value="XM_002182586.1"/>
</dbReference>
<protein>
    <recommendedName>
        <fullName evidence="2">Poly(A) RNA polymerase mitochondrial-like central palm domain-containing protein</fullName>
    </recommendedName>
</protein>
<dbReference type="EMBL" id="CM000618">
    <property type="protein sequence ID" value="EEC45909.1"/>
    <property type="molecule type" value="Genomic_DNA"/>
</dbReference>
<reference evidence="4" key="2">
    <citation type="submission" date="2008-08" db="EMBL/GenBank/DDBJ databases">
        <authorList>
            <consortium name="Diatom Consortium"/>
            <person name="Grigoriev I."/>
            <person name="Grimwood J."/>
            <person name="Kuo A."/>
            <person name="Otillar R.P."/>
            <person name="Salamov A."/>
            <person name="Detter J.C."/>
            <person name="Lindquist E."/>
            <person name="Shapiro H."/>
            <person name="Lucas S."/>
            <person name="Glavina del Rio T."/>
            <person name="Pitluck S."/>
            <person name="Rokhsar D."/>
            <person name="Bowler C."/>
        </authorList>
    </citation>
    <scope>GENOME REANNOTATION</scope>
    <source>
        <strain evidence="4">CCAP 1055/1</strain>
    </source>
</reference>
<reference evidence="3 4" key="1">
    <citation type="journal article" date="2008" name="Nature">
        <title>The Phaeodactylum genome reveals the evolutionary history of diatom genomes.</title>
        <authorList>
            <person name="Bowler C."/>
            <person name="Allen A.E."/>
            <person name="Badger J.H."/>
            <person name="Grimwood J."/>
            <person name="Jabbari K."/>
            <person name="Kuo A."/>
            <person name="Maheswari U."/>
            <person name="Martens C."/>
            <person name="Maumus F."/>
            <person name="Otillar R.P."/>
            <person name="Rayko E."/>
            <person name="Salamov A."/>
            <person name="Vandepoele K."/>
            <person name="Beszteri B."/>
            <person name="Gruber A."/>
            <person name="Heijde M."/>
            <person name="Katinka M."/>
            <person name="Mock T."/>
            <person name="Valentin K."/>
            <person name="Verret F."/>
            <person name="Berges J.A."/>
            <person name="Brownlee C."/>
            <person name="Cadoret J.P."/>
            <person name="Chiovitti A."/>
            <person name="Choi C.J."/>
            <person name="Coesel S."/>
            <person name="De Martino A."/>
            <person name="Detter J.C."/>
            <person name="Durkin C."/>
            <person name="Falciatore A."/>
            <person name="Fournet J."/>
            <person name="Haruta M."/>
            <person name="Huysman M.J."/>
            <person name="Jenkins B.D."/>
            <person name="Jiroutova K."/>
            <person name="Jorgensen R.E."/>
            <person name="Joubert Y."/>
            <person name="Kaplan A."/>
            <person name="Kroger N."/>
            <person name="Kroth P.G."/>
            <person name="La Roche J."/>
            <person name="Lindquist E."/>
            <person name="Lommer M."/>
            <person name="Martin-Jezequel V."/>
            <person name="Lopez P.J."/>
            <person name="Lucas S."/>
            <person name="Mangogna M."/>
            <person name="McGinnis K."/>
            <person name="Medlin L.K."/>
            <person name="Montsant A."/>
            <person name="Oudot-Le Secq M.P."/>
            <person name="Napoli C."/>
            <person name="Obornik M."/>
            <person name="Parker M.S."/>
            <person name="Petit J.L."/>
            <person name="Porcel B.M."/>
            <person name="Poulsen N."/>
            <person name="Robison M."/>
            <person name="Rychlewski L."/>
            <person name="Rynearson T.A."/>
            <person name="Schmutz J."/>
            <person name="Shapiro H."/>
            <person name="Siaut M."/>
            <person name="Stanley M."/>
            <person name="Sussman M.R."/>
            <person name="Taylor A.R."/>
            <person name="Vardi A."/>
            <person name="von Dassow P."/>
            <person name="Vyverman W."/>
            <person name="Willis A."/>
            <person name="Wyrwicz L.S."/>
            <person name="Rokhsar D.S."/>
            <person name="Weissenbach J."/>
            <person name="Armbrust E.V."/>
            <person name="Green B.R."/>
            <person name="Van de Peer Y."/>
            <person name="Grigoriev I.V."/>
        </authorList>
    </citation>
    <scope>NUCLEOTIDE SEQUENCE [LARGE SCALE GENOMIC DNA]</scope>
    <source>
        <strain evidence="3 4">CCAP 1055/1</strain>
    </source>
</reference>
<dbReference type="STRING" id="556484.B7G5X4"/>
<dbReference type="GO" id="GO:0031123">
    <property type="term" value="P:RNA 3'-end processing"/>
    <property type="evidence" value="ECO:0007669"/>
    <property type="project" value="TreeGrafter"/>
</dbReference>
<name>B7G5X4_PHATC</name>
<dbReference type="InterPro" id="IPR054708">
    <property type="entry name" value="MTPAP-like_central"/>
</dbReference>
<dbReference type="InterPro" id="IPR043519">
    <property type="entry name" value="NT_sf"/>
</dbReference>
<dbReference type="PANTHER" id="PTHR12271:SF66">
    <property type="entry name" value="TERMINAL URIDYLYLTRANSFERASE TAILOR"/>
    <property type="match status" value="1"/>
</dbReference>
<dbReference type="eggNOG" id="KOG2277">
    <property type="taxonomic scope" value="Eukaryota"/>
</dbReference>
<feature type="compositionally biased region" description="Pro residues" evidence="1">
    <location>
        <begin position="402"/>
        <end position="413"/>
    </location>
</feature>
<feature type="domain" description="Poly(A) RNA polymerase mitochondrial-like central palm" evidence="2">
    <location>
        <begin position="41"/>
        <end position="201"/>
    </location>
</feature>
<accession>B7G5X4</accession>
<dbReference type="AlphaFoldDB" id="B7G5X4"/>
<dbReference type="SUPFAM" id="SSF81631">
    <property type="entry name" value="PAP/OAS1 substrate-binding domain"/>
    <property type="match status" value="1"/>
</dbReference>
<keyword evidence="4" id="KW-1185">Reference proteome</keyword>